<evidence type="ECO:0000313" key="10">
    <source>
        <dbReference type="Proteomes" id="UP000758603"/>
    </source>
</evidence>
<evidence type="ECO:0000256" key="3">
    <source>
        <dbReference type="ARBA" id="ARBA00022617"/>
    </source>
</evidence>
<dbReference type="Gene3D" id="1.10.630.10">
    <property type="entry name" value="Cytochrome P450"/>
    <property type="match status" value="1"/>
</dbReference>
<comment type="cofactor">
    <cofactor evidence="1 7">
        <name>heme</name>
        <dbReference type="ChEBI" id="CHEBI:30413"/>
    </cofactor>
</comment>
<evidence type="ECO:0000313" key="9">
    <source>
        <dbReference type="EMBL" id="KAH6655953.1"/>
    </source>
</evidence>
<feature type="binding site" description="axial binding residue" evidence="7">
    <location>
        <position position="495"/>
    </location>
    <ligand>
        <name>heme</name>
        <dbReference type="ChEBI" id="CHEBI:30413"/>
    </ligand>
    <ligandPart>
        <name>Fe</name>
        <dbReference type="ChEBI" id="CHEBI:18248"/>
    </ligandPart>
</feature>
<dbReference type="GO" id="GO:0005506">
    <property type="term" value="F:iron ion binding"/>
    <property type="evidence" value="ECO:0007669"/>
    <property type="project" value="InterPro"/>
</dbReference>
<keyword evidence="8" id="KW-0472">Membrane</keyword>
<dbReference type="GO" id="GO:0008395">
    <property type="term" value="F:steroid hydroxylase activity"/>
    <property type="evidence" value="ECO:0007669"/>
    <property type="project" value="TreeGrafter"/>
</dbReference>
<reference evidence="9" key="1">
    <citation type="journal article" date="2021" name="Nat. Commun.">
        <title>Genetic determinants of endophytism in the Arabidopsis root mycobiome.</title>
        <authorList>
            <person name="Mesny F."/>
            <person name="Miyauchi S."/>
            <person name="Thiergart T."/>
            <person name="Pickel B."/>
            <person name="Atanasova L."/>
            <person name="Karlsson M."/>
            <person name="Huettel B."/>
            <person name="Barry K.W."/>
            <person name="Haridas S."/>
            <person name="Chen C."/>
            <person name="Bauer D."/>
            <person name="Andreopoulos W."/>
            <person name="Pangilinan J."/>
            <person name="LaButti K."/>
            <person name="Riley R."/>
            <person name="Lipzen A."/>
            <person name="Clum A."/>
            <person name="Drula E."/>
            <person name="Henrissat B."/>
            <person name="Kohler A."/>
            <person name="Grigoriev I.V."/>
            <person name="Martin F.M."/>
            <person name="Hacquard S."/>
        </authorList>
    </citation>
    <scope>NUCLEOTIDE SEQUENCE</scope>
    <source>
        <strain evidence="9">MPI-SDFR-AT-0073</strain>
    </source>
</reference>
<evidence type="ECO:0000256" key="5">
    <source>
        <dbReference type="ARBA" id="ARBA00023004"/>
    </source>
</evidence>
<dbReference type="OrthoDB" id="3366823at2759"/>
<keyword evidence="5 7" id="KW-0408">Iron</keyword>
<name>A0A9P8UPG4_9PEZI</name>
<sequence>MDATNGFSSFLTGLSSYFSIPVILVLSVVLLSSYAFGRETSHSSNGLSYLPESIPYVSNTFLFMTDMAAFLERVSEVFEATNSEVVKCYVGFRPCYFVASPQNVQRLFGSPEILDGNFIHYLLMGKQWGMTKAEMAKFREDRSGRLPKPAPGFEGLAADKRYWRNHNRLYTDYLTDTRHSDALAMEFSRRFAQRLDRQCEGLHDGGWASMRLLGTLRKHMSECAAETLFGTRLFDLNPGFTECYWAYDEVAGRLLTGPPGFLQPRAARAKHRLHAMVRRHIDAAWANFDSGCVDVESLWEPHFGSHLSRESARWLREQGFSDHTAAGHTLATLFGLNGNTVPITAWALAELLQDPKLLNAVRSEVLTESIDAETGELDARRVVSLPLLQSLYTETMRLHVSFAVTREVRDGPFEIAPGCWIEKGAIVQTCSTIAHLDEEVWAIEGHPAREFWAWRHVRTEESRDERTGDTTTRMRFAMNGRPTSFFPYGGGHWVCPGRHFGKMEIMLALALIVTKFDLEFVQWTHLDGAESDRPAQNDGRYAGSIAMFPDRDLSFRWRKIRSPK</sequence>
<dbReference type="PRINTS" id="PR00465">
    <property type="entry name" value="EP450IV"/>
</dbReference>
<evidence type="ECO:0000256" key="7">
    <source>
        <dbReference type="PIRSR" id="PIRSR602403-1"/>
    </source>
</evidence>
<evidence type="ECO:0000256" key="6">
    <source>
        <dbReference type="ARBA" id="ARBA00023033"/>
    </source>
</evidence>
<keyword evidence="10" id="KW-1185">Reference proteome</keyword>
<keyword evidence="8" id="KW-1133">Transmembrane helix</keyword>
<comment type="caution">
    <text evidence="9">The sequence shown here is derived from an EMBL/GenBank/DDBJ whole genome shotgun (WGS) entry which is preliminary data.</text>
</comment>
<protein>
    <submittedName>
        <fullName evidence="9">Cytochrome P450</fullName>
    </submittedName>
</protein>
<dbReference type="GO" id="GO:0016705">
    <property type="term" value="F:oxidoreductase activity, acting on paired donors, with incorporation or reduction of molecular oxygen"/>
    <property type="evidence" value="ECO:0007669"/>
    <property type="project" value="InterPro"/>
</dbReference>
<dbReference type="Proteomes" id="UP000758603">
    <property type="component" value="Unassembled WGS sequence"/>
</dbReference>
<keyword evidence="4 7" id="KW-0479">Metal-binding</keyword>
<accession>A0A9P8UPG4</accession>
<dbReference type="GeneID" id="70126637"/>
<keyword evidence="6" id="KW-0503">Monooxygenase</keyword>
<keyword evidence="6" id="KW-0560">Oxidoreductase</keyword>
<dbReference type="EMBL" id="JAGPXC010000003">
    <property type="protein sequence ID" value="KAH6655953.1"/>
    <property type="molecule type" value="Genomic_DNA"/>
</dbReference>
<dbReference type="InterPro" id="IPR001128">
    <property type="entry name" value="Cyt_P450"/>
</dbReference>
<dbReference type="PANTHER" id="PTHR24304">
    <property type="entry name" value="CYTOCHROME P450 FAMILY 7"/>
    <property type="match status" value="1"/>
</dbReference>
<keyword evidence="3 7" id="KW-0349">Heme</keyword>
<keyword evidence="8" id="KW-0812">Transmembrane</keyword>
<evidence type="ECO:0000256" key="4">
    <source>
        <dbReference type="ARBA" id="ARBA00022723"/>
    </source>
</evidence>
<dbReference type="GO" id="GO:0020037">
    <property type="term" value="F:heme binding"/>
    <property type="evidence" value="ECO:0007669"/>
    <property type="project" value="InterPro"/>
</dbReference>
<proteinExistence type="inferred from homology"/>
<feature type="transmembrane region" description="Helical" evidence="8">
    <location>
        <begin position="17"/>
        <end position="37"/>
    </location>
</feature>
<organism evidence="9 10">
    <name type="scientific">Truncatella angustata</name>
    <dbReference type="NCBI Taxonomy" id="152316"/>
    <lineage>
        <taxon>Eukaryota</taxon>
        <taxon>Fungi</taxon>
        <taxon>Dikarya</taxon>
        <taxon>Ascomycota</taxon>
        <taxon>Pezizomycotina</taxon>
        <taxon>Sordariomycetes</taxon>
        <taxon>Xylariomycetidae</taxon>
        <taxon>Amphisphaeriales</taxon>
        <taxon>Sporocadaceae</taxon>
        <taxon>Truncatella</taxon>
    </lineage>
</organism>
<dbReference type="PANTHER" id="PTHR24304:SF2">
    <property type="entry name" value="24-HYDROXYCHOLESTEROL 7-ALPHA-HYDROXYLASE"/>
    <property type="match status" value="1"/>
</dbReference>
<evidence type="ECO:0000256" key="1">
    <source>
        <dbReference type="ARBA" id="ARBA00001971"/>
    </source>
</evidence>
<dbReference type="Pfam" id="PF00067">
    <property type="entry name" value="p450"/>
    <property type="match status" value="1"/>
</dbReference>
<dbReference type="InterPro" id="IPR050529">
    <property type="entry name" value="CYP450_sterol_14alpha_dmase"/>
</dbReference>
<dbReference type="AlphaFoldDB" id="A0A9P8UPG4"/>
<evidence type="ECO:0000256" key="8">
    <source>
        <dbReference type="SAM" id="Phobius"/>
    </source>
</evidence>
<comment type="similarity">
    <text evidence="2">Belongs to the cytochrome P450 family.</text>
</comment>
<dbReference type="InterPro" id="IPR002403">
    <property type="entry name" value="Cyt_P450_E_grp-IV"/>
</dbReference>
<evidence type="ECO:0000256" key="2">
    <source>
        <dbReference type="ARBA" id="ARBA00010617"/>
    </source>
</evidence>
<dbReference type="SUPFAM" id="SSF48264">
    <property type="entry name" value="Cytochrome P450"/>
    <property type="match status" value="1"/>
</dbReference>
<dbReference type="InterPro" id="IPR036396">
    <property type="entry name" value="Cyt_P450_sf"/>
</dbReference>
<dbReference type="RefSeq" id="XP_045960218.1">
    <property type="nucleotide sequence ID" value="XM_046097745.1"/>
</dbReference>
<gene>
    <name evidence="9" type="ORF">BKA67DRAFT_515647</name>
</gene>